<dbReference type="SUPFAM" id="SSF57567">
    <property type="entry name" value="Serine protease inhibitors"/>
    <property type="match status" value="1"/>
</dbReference>
<evidence type="ECO:0000313" key="7">
    <source>
        <dbReference type="Proteomes" id="UP000292052"/>
    </source>
</evidence>
<keyword evidence="7" id="KW-1185">Reference proteome</keyword>
<accession>A0A482W6U0</accession>
<proteinExistence type="inferred from homology"/>
<gene>
    <name evidence="6" type="ORF">BDFB_014739</name>
</gene>
<evidence type="ECO:0000256" key="1">
    <source>
        <dbReference type="ARBA" id="ARBA00007611"/>
    </source>
</evidence>
<dbReference type="Proteomes" id="UP000292052">
    <property type="component" value="Unassembled WGS sequence"/>
</dbReference>
<protein>
    <submittedName>
        <fullName evidence="6">TIL domain containing protein</fullName>
    </submittedName>
</protein>
<dbReference type="Pfam" id="PF01826">
    <property type="entry name" value="TIL"/>
    <property type="match status" value="1"/>
</dbReference>
<evidence type="ECO:0000259" key="5">
    <source>
        <dbReference type="Pfam" id="PF01826"/>
    </source>
</evidence>
<evidence type="ECO:0000256" key="2">
    <source>
        <dbReference type="ARBA" id="ARBA00022690"/>
    </source>
</evidence>
<organism evidence="6 7">
    <name type="scientific">Asbolus verrucosus</name>
    <name type="common">Desert ironclad beetle</name>
    <dbReference type="NCBI Taxonomy" id="1661398"/>
    <lineage>
        <taxon>Eukaryota</taxon>
        <taxon>Metazoa</taxon>
        <taxon>Ecdysozoa</taxon>
        <taxon>Arthropoda</taxon>
        <taxon>Hexapoda</taxon>
        <taxon>Insecta</taxon>
        <taxon>Pterygota</taxon>
        <taxon>Neoptera</taxon>
        <taxon>Endopterygota</taxon>
        <taxon>Coleoptera</taxon>
        <taxon>Polyphaga</taxon>
        <taxon>Cucujiformia</taxon>
        <taxon>Tenebrionidae</taxon>
        <taxon>Pimeliinae</taxon>
        <taxon>Asbolus</taxon>
    </lineage>
</organism>
<dbReference type="STRING" id="1661398.A0A482W6U0"/>
<feature type="non-terminal residue" evidence="6">
    <location>
        <position position="103"/>
    </location>
</feature>
<evidence type="ECO:0000256" key="4">
    <source>
        <dbReference type="ARBA" id="ARBA00023157"/>
    </source>
</evidence>
<comment type="caution">
    <text evidence="6">The sequence shown here is derived from an EMBL/GenBank/DDBJ whole genome shotgun (WGS) entry which is preliminary data.</text>
</comment>
<keyword evidence="3" id="KW-0722">Serine protease inhibitor</keyword>
<feature type="non-terminal residue" evidence="6">
    <location>
        <position position="1"/>
    </location>
</feature>
<keyword evidence="2" id="KW-0646">Protease inhibitor</keyword>
<feature type="domain" description="TIL" evidence="5">
    <location>
        <begin position="9"/>
        <end position="62"/>
    </location>
</feature>
<dbReference type="CDD" id="cd19941">
    <property type="entry name" value="TIL"/>
    <property type="match status" value="1"/>
</dbReference>
<dbReference type="AlphaFoldDB" id="A0A482W6U0"/>
<dbReference type="InterPro" id="IPR036084">
    <property type="entry name" value="Ser_inhib-like_sf"/>
</dbReference>
<dbReference type="GO" id="GO:0004867">
    <property type="term" value="F:serine-type endopeptidase inhibitor activity"/>
    <property type="evidence" value="ECO:0007669"/>
    <property type="project" value="UniProtKB-KW"/>
</dbReference>
<keyword evidence="4" id="KW-1015">Disulfide bond</keyword>
<evidence type="ECO:0000313" key="6">
    <source>
        <dbReference type="EMBL" id="RZC40842.1"/>
    </source>
</evidence>
<dbReference type="FunFam" id="2.10.25.10:FF:000055">
    <property type="entry name" value="alpha-tectorin isoform X1"/>
    <property type="match status" value="1"/>
</dbReference>
<dbReference type="EMBL" id="QDEB01022592">
    <property type="protein sequence ID" value="RZC40842.1"/>
    <property type="molecule type" value="Genomic_DNA"/>
</dbReference>
<dbReference type="Gene3D" id="2.10.25.10">
    <property type="entry name" value="Laminin"/>
    <property type="match status" value="1"/>
</dbReference>
<evidence type="ECO:0000256" key="3">
    <source>
        <dbReference type="ARBA" id="ARBA00022900"/>
    </source>
</evidence>
<name>A0A482W6U0_ASBVE</name>
<dbReference type="InterPro" id="IPR002919">
    <property type="entry name" value="TIL_dom"/>
</dbReference>
<comment type="similarity">
    <text evidence="1">Belongs to the serine protease inhibitor-like (TIL domain-containing) family.</text>
</comment>
<dbReference type="OrthoDB" id="6236007at2759"/>
<reference evidence="6 7" key="1">
    <citation type="submission" date="2017-03" db="EMBL/GenBank/DDBJ databases">
        <title>Genome of the blue death feigning beetle - Asbolus verrucosus.</title>
        <authorList>
            <person name="Rider S.D."/>
        </authorList>
    </citation>
    <scope>NUCLEOTIDE SEQUENCE [LARGE SCALE GENOMIC DNA]</scope>
    <source>
        <strain evidence="6">Butters</strain>
        <tissue evidence="6">Head and leg muscle</tissue>
    </source>
</reference>
<sequence>ITNYVSEECDKNEEYSDCVDPCLATCQTPAPPSDCDSTNCLAGCQCIQGYVRINQGEKCVPITVEKIKNITLVGLRVLTPVSTEIQFVPIIAWQDVSVKKALL</sequence>